<dbReference type="Gene3D" id="3.30.450.40">
    <property type="match status" value="1"/>
</dbReference>
<sequence length="414" mass="46782">MNRELNLRIVIKPETPHNENERIKALQDLNILDTLEEDAYDQLTLIASQICDVPIALITLVDTNRQWFKSHHGLKVRETPREIAFCAHAINKPEEILVVEDATKDERFNDNPLSTNAPNVIFYAGAPLNTSEGFCLGTLCVIDNEPKKLSNSQQVALKALADQVIAQLELRRKNLILIENIKIMEQLNHDIDVFSYQLSHDLQTPLRGILSIVDFLKEDDADGISISIGEKIGQIENRARYGLALVKSTIEYAKISKANLVFSEFKLEDTAKLVFANLVNAGNVKLELVYCDQIVRTSEHAIQVVFQNLMTNSLKFNDKDRCIISISLKMENNRILIDYKDNGPGISKKFKNKIFEIFETLNTKSENSTGIGLAIVKTVLNKLSGHIRLMHSEIGKGIHFKIELPLEILKKNNE</sequence>
<protein>
    <recommendedName>
        <fullName evidence="2">histidine kinase</fullName>
        <ecNumber evidence="2">2.7.13.3</ecNumber>
    </recommendedName>
</protein>
<keyword evidence="5" id="KW-0418">Kinase</keyword>
<dbReference type="Pfam" id="PF01590">
    <property type="entry name" value="GAF"/>
    <property type="match status" value="1"/>
</dbReference>
<dbReference type="InterPro" id="IPR036097">
    <property type="entry name" value="HisK_dim/P_sf"/>
</dbReference>
<dbReference type="EC" id="2.7.13.3" evidence="2"/>
<dbReference type="SUPFAM" id="SSF47384">
    <property type="entry name" value="Homodimeric domain of signal transducing histidine kinase"/>
    <property type="match status" value="1"/>
</dbReference>
<dbReference type="Gene3D" id="1.10.287.130">
    <property type="match status" value="1"/>
</dbReference>
<dbReference type="InterPro" id="IPR029016">
    <property type="entry name" value="GAF-like_dom_sf"/>
</dbReference>
<evidence type="ECO:0000259" key="4">
    <source>
        <dbReference type="PROSITE" id="PS50109"/>
    </source>
</evidence>
<keyword evidence="3" id="KW-0597">Phosphoprotein</keyword>
<dbReference type="SMART" id="SM00387">
    <property type="entry name" value="HATPase_c"/>
    <property type="match status" value="1"/>
</dbReference>
<evidence type="ECO:0000313" key="5">
    <source>
        <dbReference type="EMBL" id="MBN7817686.1"/>
    </source>
</evidence>
<dbReference type="Gene3D" id="3.30.565.10">
    <property type="entry name" value="Histidine kinase-like ATPase, C-terminal domain"/>
    <property type="match status" value="1"/>
</dbReference>
<proteinExistence type="predicted"/>
<dbReference type="PANTHER" id="PTHR43102">
    <property type="entry name" value="SLR1143 PROTEIN"/>
    <property type="match status" value="1"/>
</dbReference>
<dbReference type="InterPro" id="IPR003661">
    <property type="entry name" value="HisK_dim/P_dom"/>
</dbReference>
<keyword evidence="6" id="KW-1185">Reference proteome</keyword>
<organism evidence="5 6">
    <name type="scientific">Algoriphagus pacificus</name>
    <dbReference type="NCBI Taxonomy" id="2811234"/>
    <lineage>
        <taxon>Bacteria</taxon>
        <taxon>Pseudomonadati</taxon>
        <taxon>Bacteroidota</taxon>
        <taxon>Cytophagia</taxon>
        <taxon>Cytophagales</taxon>
        <taxon>Cyclobacteriaceae</taxon>
        <taxon>Algoriphagus</taxon>
    </lineage>
</organism>
<comment type="caution">
    <text evidence="5">The sequence shown here is derived from an EMBL/GenBank/DDBJ whole genome shotgun (WGS) entry which is preliminary data.</text>
</comment>
<dbReference type="PRINTS" id="PR00344">
    <property type="entry name" value="BCTRLSENSOR"/>
</dbReference>
<dbReference type="InterPro" id="IPR003018">
    <property type="entry name" value="GAF"/>
</dbReference>
<dbReference type="PROSITE" id="PS50109">
    <property type="entry name" value="HIS_KIN"/>
    <property type="match status" value="1"/>
</dbReference>
<comment type="catalytic activity">
    <reaction evidence="1">
        <text>ATP + protein L-histidine = ADP + protein N-phospho-L-histidine.</text>
        <dbReference type="EC" id="2.7.13.3"/>
    </reaction>
</comment>
<dbReference type="Proteomes" id="UP000664480">
    <property type="component" value="Unassembled WGS sequence"/>
</dbReference>
<dbReference type="SUPFAM" id="SSF55874">
    <property type="entry name" value="ATPase domain of HSP90 chaperone/DNA topoisomerase II/histidine kinase"/>
    <property type="match status" value="1"/>
</dbReference>
<dbReference type="EMBL" id="JAFKCU010000006">
    <property type="protein sequence ID" value="MBN7817686.1"/>
    <property type="molecule type" value="Genomic_DNA"/>
</dbReference>
<dbReference type="InterPro" id="IPR036890">
    <property type="entry name" value="HATPase_C_sf"/>
</dbReference>
<evidence type="ECO:0000256" key="2">
    <source>
        <dbReference type="ARBA" id="ARBA00012438"/>
    </source>
</evidence>
<accession>A0ABS3CKQ1</accession>
<reference evidence="5 6" key="1">
    <citation type="submission" date="2021-03" db="EMBL/GenBank/DDBJ databases">
        <title>novel species isolated from a fishpond in China.</title>
        <authorList>
            <person name="Lu H."/>
            <person name="Cai Z."/>
        </authorList>
    </citation>
    <scope>NUCLEOTIDE SEQUENCE [LARGE SCALE GENOMIC DNA]</scope>
    <source>
        <strain evidence="5 6">YJ13C</strain>
    </source>
</reference>
<dbReference type="CDD" id="cd00082">
    <property type="entry name" value="HisKA"/>
    <property type="match status" value="1"/>
</dbReference>
<dbReference type="SMART" id="SM00065">
    <property type="entry name" value="GAF"/>
    <property type="match status" value="1"/>
</dbReference>
<evidence type="ECO:0000256" key="1">
    <source>
        <dbReference type="ARBA" id="ARBA00000085"/>
    </source>
</evidence>
<dbReference type="InterPro" id="IPR004358">
    <property type="entry name" value="Sig_transdc_His_kin-like_C"/>
</dbReference>
<name>A0ABS3CKQ1_9BACT</name>
<feature type="domain" description="Histidine kinase" evidence="4">
    <location>
        <begin position="197"/>
        <end position="408"/>
    </location>
</feature>
<dbReference type="InterPro" id="IPR005467">
    <property type="entry name" value="His_kinase_dom"/>
</dbReference>
<dbReference type="SUPFAM" id="SSF55781">
    <property type="entry name" value="GAF domain-like"/>
    <property type="match status" value="1"/>
</dbReference>
<dbReference type="RefSeq" id="WP_206588346.1">
    <property type="nucleotide sequence ID" value="NZ_JAFKCU010000006.1"/>
</dbReference>
<evidence type="ECO:0000256" key="3">
    <source>
        <dbReference type="ARBA" id="ARBA00022553"/>
    </source>
</evidence>
<dbReference type="Pfam" id="PF02518">
    <property type="entry name" value="HATPase_c"/>
    <property type="match status" value="1"/>
</dbReference>
<dbReference type="CDD" id="cd00075">
    <property type="entry name" value="HATPase"/>
    <property type="match status" value="1"/>
</dbReference>
<evidence type="ECO:0000313" key="6">
    <source>
        <dbReference type="Proteomes" id="UP000664480"/>
    </source>
</evidence>
<dbReference type="PANTHER" id="PTHR43102:SF2">
    <property type="entry name" value="GAF DOMAIN-CONTAINING PROTEIN"/>
    <property type="match status" value="1"/>
</dbReference>
<dbReference type="GO" id="GO:0016301">
    <property type="term" value="F:kinase activity"/>
    <property type="evidence" value="ECO:0007669"/>
    <property type="project" value="UniProtKB-KW"/>
</dbReference>
<dbReference type="InterPro" id="IPR003594">
    <property type="entry name" value="HATPase_dom"/>
</dbReference>
<keyword evidence="5" id="KW-0808">Transferase</keyword>
<gene>
    <name evidence="5" type="ORF">J0A69_19745</name>
</gene>